<reference evidence="3" key="1">
    <citation type="submission" date="2022-11" db="UniProtKB">
        <authorList>
            <consortium name="WormBaseParasite"/>
        </authorList>
    </citation>
    <scope>IDENTIFICATION</scope>
</reference>
<name>A0A914HIQ3_GLORO</name>
<evidence type="ECO:0000313" key="2">
    <source>
        <dbReference type="Proteomes" id="UP000887572"/>
    </source>
</evidence>
<feature type="region of interest" description="Disordered" evidence="1">
    <location>
        <begin position="1"/>
        <end position="57"/>
    </location>
</feature>
<proteinExistence type="predicted"/>
<dbReference type="WBParaSite" id="Gr19_v10_g17535.t1">
    <property type="protein sequence ID" value="Gr19_v10_g17535.t1"/>
    <property type="gene ID" value="Gr19_v10_g17535"/>
</dbReference>
<feature type="compositionally biased region" description="Gly residues" evidence="1">
    <location>
        <begin position="12"/>
        <end position="33"/>
    </location>
</feature>
<dbReference type="Proteomes" id="UP000887572">
    <property type="component" value="Unplaced"/>
</dbReference>
<feature type="compositionally biased region" description="Basic and acidic residues" evidence="1">
    <location>
        <begin position="48"/>
        <end position="57"/>
    </location>
</feature>
<sequence>MQHDDDDWDWGNWGGEEGQQGREGAGGCAGNGQHGDDVGAAELSQQGGKKENQAVEEQHCRTGAVEMIGGWAHNNGGDYRWLCDVRA</sequence>
<dbReference type="AlphaFoldDB" id="A0A914HIQ3"/>
<evidence type="ECO:0000313" key="3">
    <source>
        <dbReference type="WBParaSite" id="Gr19_v10_g17535.t1"/>
    </source>
</evidence>
<protein>
    <submittedName>
        <fullName evidence="3">Uncharacterized protein</fullName>
    </submittedName>
</protein>
<keyword evidence="2" id="KW-1185">Reference proteome</keyword>
<organism evidence="2 3">
    <name type="scientific">Globodera rostochiensis</name>
    <name type="common">Golden nematode worm</name>
    <name type="synonym">Heterodera rostochiensis</name>
    <dbReference type="NCBI Taxonomy" id="31243"/>
    <lineage>
        <taxon>Eukaryota</taxon>
        <taxon>Metazoa</taxon>
        <taxon>Ecdysozoa</taxon>
        <taxon>Nematoda</taxon>
        <taxon>Chromadorea</taxon>
        <taxon>Rhabditida</taxon>
        <taxon>Tylenchina</taxon>
        <taxon>Tylenchomorpha</taxon>
        <taxon>Tylenchoidea</taxon>
        <taxon>Heteroderidae</taxon>
        <taxon>Heteroderinae</taxon>
        <taxon>Globodera</taxon>
    </lineage>
</organism>
<evidence type="ECO:0000256" key="1">
    <source>
        <dbReference type="SAM" id="MobiDB-lite"/>
    </source>
</evidence>
<accession>A0A914HIQ3</accession>